<dbReference type="Gene3D" id="3.40.30.10">
    <property type="entry name" value="Glutaredoxin"/>
    <property type="match status" value="1"/>
</dbReference>
<reference evidence="1 2" key="1">
    <citation type="submission" date="2018-08" db="EMBL/GenBank/DDBJ databases">
        <title>A genome reference for cultivated species of the human gut microbiota.</title>
        <authorList>
            <person name="Zou Y."/>
            <person name="Xue W."/>
            <person name="Luo G."/>
        </authorList>
    </citation>
    <scope>NUCLEOTIDE SEQUENCE [LARGE SCALE GENOMIC DNA]</scope>
    <source>
        <strain evidence="1 2">AM31-16AC</strain>
    </source>
</reference>
<dbReference type="PROSITE" id="PS51257">
    <property type="entry name" value="PROKAR_LIPOPROTEIN"/>
    <property type="match status" value="1"/>
</dbReference>
<evidence type="ECO:0000313" key="2">
    <source>
        <dbReference type="Proteomes" id="UP000284689"/>
    </source>
</evidence>
<proteinExistence type="predicted"/>
<name>A0A414FIA4_9BACE</name>
<comment type="caution">
    <text evidence="1">The sequence shown here is derived from an EMBL/GenBank/DDBJ whole genome shotgun (WGS) entry which is preliminary data.</text>
</comment>
<dbReference type="InterPro" id="IPR047698">
    <property type="entry name" value="ArsF-like"/>
</dbReference>
<evidence type="ECO:0000313" key="1">
    <source>
        <dbReference type="EMBL" id="RHD47160.1"/>
    </source>
</evidence>
<dbReference type="NCBIfam" id="NF040494">
    <property type="entry name" value="nitrored_ArsF"/>
    <property type="match status" value="1"/>
</dbReference>
<accession>A0A414FIA4</accession>
<protein>
    <submittedName>
        <fullName evidence="1">Thioredoxin</fullName>
    </submittedName>
</protein>
<organism evidence="1 2">
    <name type="scientific">Bacteroides caccae</name>
    <dbReference type="NCBI Taxonomy" id="47678"/>
    <lineage>
        <taxon>Bacteria</taxon>
        <taxon>Pseudomonadati</taxon>
        <taxon>Bacteroidota</taxon>
        <taxon>Bacteroidia</taxon>
        <taxon>Bacteroidales</taxon>
        <taxon>Bacteroidaceae</taxon>
        <taxon>Bacteroides</taxon>
    </lineage>
</organism>
<sequence length="142" mass="15976">MKHLFLIIVSLLLFSCAGKSKTENKQEVSVQGDRVEVICFHGKQRCVTCRAIEKLTNEVIEATFKDQIAKGKVVYKVIDISDPKNEATVEKYEVTWSSLYINGWKGGKEAVNNMTEFSFANAKGSPDVFKEGIKNKINELLK</sequence>
<dbReference type="AlphaFoldDB" id="A0A414FIA4"/>
<dbReference type="EMBL" id="QSJD01000019">
    <property type="protein sequence ID" value="RHD47160.1"/>
    <property type="molecule type" value="Genomic_DNA"/>
</dbReference>
<gene>
    <name evidence="1" type="ORF">DW794_12755</name>
</gene>
<dbReference type="RefSeq" id="WP_122264721.1">
    <property type="nucleotide sequence ID" value="NZ_JADMSB010000002.1"/>
</dbReference>
<dbReference type="Proteomes" id="UP000284689">
    <property type="component" value="Unassembled WGS sequence"/>
</dbReference>